<protein>
    <submittedName>
        <fullName evidence="1">CAZy families GH35 protein</fullName>
    </submittedName>
</protein>
<name>A0A060C0Z5_9FIRM</name>
<evidence type="ECO:0000313" key="1">
    <source>
        <dbReference type="EMBL" id="AIA90343.1"/>
    </source>
</evidence>
<reference evidence="1" key="1">
    <citation type="journal article" date="2013" name="Environ. Microbiol.">
        <title>Seasonally variable intestinal metagenomes of the red palm weevil (Rhynchophorus ferrugineus).</title>
        <authorList>
            <person name="Jia S."/>
            <person name="Zhang X."/>
            <person name="Zhang G."/>
            <person name="Yin A."/>
            <person name="Zhang S."/>
            <person name="Li F."/>
            <person name="Wang L."/>
            <person name="Zhao D."/>
            <person name="Yun Q."/>
            <person name="Tala"/>
            <person name="Wang J."/>
            <person name="Sun G."/>
            <person name="Baabdullah M."/>
            <person name="Yu X."/>
            <person name="Hu S."/>
            <person name="Al-Mssallem I.S."/>
            <person name="Yu J."/>
        </authorList>
    </citation>
    <scope>NUCLEOTIDE SEQUENCE</scope>
</reference>
<feature type="non-terminal residue" evidence="1">
    <location>
        <position position="110"/>
    </location>
</feature>
<sequence length="110" mass="12065">MGAVSVKLEEPVFHSGIVVDTADGKTVRFIVLTRNEAYNAWKFTVGGAEYLFIADAEMRREEDGLTLVSTSESVPILSYPRFQFGEIDGASFQVAGTDGCLPKGILKFRK</sequence>
<dbReference type="EMBL" id="KF123043">
    <property type="protein sequence ID" value="AIA90343.1"/>
    <property type="molecule type" value="Genomic_DNA"/>
</dbReference>
<proteinExistence type="predicted"/>
<accession>A0A060C0Z5</accession>
<dbReference type="AlphaFoldDB" id="A0A060C0Z5"/>
<organism evidence="1">
    <name type="scientific">uncultured Ethanoligenens sp</name>
    <dbReference type="NCBI Taxonomy" id="286556"/>
    <lineage>
        <taxon>Bacteria</taxon>
        <taxon>Bacillati</taxon>
        <taxon>Bacillota</taxon>
        <taxon>Clostridia</taxon>
        <taxon>Eubacteriales</taxon>
        <taxon>Oscillospiraceae</taxon>
        <taxon>Ethanoligenens</taxon>
        <taxon>environmental samples</taxon>
    </lineage>
</organism>